<organism evidence="8 9">
    <name type="scientific">Phaedon cochleariae</name>
    <name type="common">Mustard beetle</name>
    <dbReference type="NCBI Taxonomy" id="80249"/>
    <lineage>
        <taxon>Eukaryota</taxon>
        <taxon>Metazoa</taxon>
        <taxon>Ecdysozoa</taxon>
        <taxon>Arthropoda</taxon>
        <taxon>Hexapoda</taxon>
        <taxon>Insecta</taxon>
        <taxon>Pterygota</taxon>
        <taxon>Neoptera</taxon>
        <taxon>Endopterygota</taxon>
        <taxon>Coleoptera</taxon>
        <taxon>Polyphaga</taxon>
        <taxon>Cucujiformia</taxon>
        <taxon>Chrysomeloidea</taxon>
        <taxon>Chrysomelidae</taxon>
        <taxon>Chrysomelinae</taxon>
        <taxon>Chrysomelini</taxon>
        <taxon>Phaedon</taxon>
    </lineage>
</organism>
<feature type="domain" description="POPLD" evidence="6">
    <location>
        <begin position="459"/>
        <end position="548"/>
    </location>
</feature>
<dbReference type="InterPro" id="IPR055079">
    <property type="entry name" value="POP1_C"/>
</dbReference>
<feature type="domain" description="Pop1 N-terminal" evidence="5">
    <location>
        <begin position="102"/>
        <end position="175"/>
    </location>
</feature>
<evidence type="ECO:0000256" key="3">
    <source>
        <dbReference type="ARBA" id="ARBA00023242"/>
    </source>
</evidence>
<keyword evidence="2" id="KW-0819">tRNA processing</keyword>
<dbReference type="GO" id="GO:0001682">
    <property type="term" value="P:tRNA 5'-leader removal"/>
    <property type="evidence" value="ECO:0007669"/>
    <property type="project" value="InterPro"/>
</dbReference>
<dbReference type="InterPro" id="IPR012590">
    <property type="entry name" value="POPLD_dom"/>
</dbReference>
<dbReference type="PANTHER" id="PTHR22731:SF3">
    <property type="entry name" value="RIBONUCLEASES P_MRP PROTEIN SUBUNIT POP1"/>
    <property type="match status" value="1"/>
</dbReference>
<evidence type="ECO:0000259" key="6">
    <source>
        <dbReference type="Pfam" id="PF08170"/>
    </source>
</evidence>
<dbReference type="Pfam" id="PF22770">
    <property type="entry name" value="POP1_C"/>
    <property type="match status" value="1"/>
</dbReference>
<evidence type="ECO:0000256" key="1">
    <source>
        <dbReference type="ARBA" id="ARBA00004123"/>
    </source>
</evidence>
<dbReference type="SUPFAM" id="SSF103025">
    <property type="entry name" value="Folate-binding domain"/>
    <property type="match status" value="1"/>
</dbReference>
<evidence type="ECO:0000256" key="4">
    <source>
        <dbReference type="SAM" id="MobiDB-lite"/>
    </source>
</evidence>
<evidence type="ECO:0000259" key="7">
    <source>
        <dbReference type="Pfam" id="PF22770"/>
    </source>
</evidence>
<dbReference type="InterPro" id="IPR009723">
    <property type="entry name" value="Pop1_N"/>
</dbReference>
<dbReference type="OrthoDB" id="10249245at2759"/>
<reference evidence="8" key="2">
    <citation type="submission" date="2022-10" db="EMBL/GenBank/DDBJ databases">
        <authorList>
            <consortium name="ENA_rothamsted_submissions"/>
            <consortium name="culmorum"/>
            <person name="King R."/>
        </authorList>
    </citation>
    <scope>NUCLEOTIDE SEQUENCE</scope>
</reference>
<reference evidence="8" key="1">
    <citation type="submission" date="2022-01" db="EMBL/GenBank/DDBJ databases">
        <authorList>
            <person name="King R."/>
        </authorList>
    </citation>
    <scope>NUCLEOTIDE SEQUENCE</scope>
</reference>
<dbReference type="GO" id="GO:0005655">
    <property type="term" value="C:nucleolar ribonuclease P complex"/>
    <property type="evidence" value="ECO:0007669"/>
    <property type="project" value="InterPro"/>
</dbReference>
<feature type="domain" description="POP1 C-terminal" evidence="7">
    <location>
        <begin position="597"/>
        <end position="759"/>
    </location>
</feature>
<gene>
    <name evidence="8" type="ORF">PHAECO_LOCUS6009</name>
</gene>
<feature type="region of interest" description="Disordered" evidence="4">
    <location>
        <begin position="83"/>
        <end position="106"/>
    </location>
</feature>
<evidence type="ECO:0000313" key="8">
    <source>
        <dbReference type="EMBL" id="CAH1155480.1"/>
    </source>
</evidence>
<dbReference type="PANTHER" id="PTHR22731">
    <property type="entry name" value="RIBONUCLEASES P/MRP PROTEIN SUBUNIT POP1"/>
    <property type="match status" value="1"/>
</dbReference>
<dbReference type="AlphaFoldDB" id="A0A9P0GT28"/>
<evidence type="ECO:0000256" key="2">
    <source>
        <dbReference type="ARBA" id="ARBA00022694"/>
    </source>
</evidence>
<name>A0A9P0GT28_PHACE</name>
<proteinExistence type="predicted"/>
<feature type="compositionally biased region" description="Basic residues" evidence="4">
    <location>
        <begin position="91"/>
        <end position="103"/>
    </location>
</feature>
<dbReference type="Pfam" id="PF08170">
    <property type="entry name" value="POPLD"/>
    <property type="match status" value="1"/>
</dbReference>
<dbReference type="InterPro" id="IPR039182">
    <property type="entry name" value="Pop1"/>
</dbReference>
<evidence type="ECO:0000313" key="9">
    <source>
        <dbReference type="Proteomes" id="UP001153737"/>
    </source>
</evidence>
<protein>
    <submittedName>
        <fullName evidence="8">Uncharacterized protein</fullName>
    </submittedName>
</protein>
<dbReference type="Proteomes" id="UP001153737">
    <property type="component" value="Chromosome 2"/>
</dbReference>
<accession>A0A9P0GT28</accession>
<comment type="subcellular location">
    <subcellularLocation>
        <location evidence="1">Nucleus</location>
    </subcellularLocation>
</comment>
<dbReference type="Pfam" id="PF06978">
    <property type="entry name" value="POP1_N"/>
    <property type="match status" value="2"/>
</dbReference>
<dbReference type="GO" id="GO:0000172">
    <property type="term" value="C:ribonuclease MRP complex"/>
    <property type="evidence" value="ECO:0007669"/>
    <property type="project" value="InterPro"/>
</dbReference>
<keyword evidence="3" id="KW-0539">Nucleus</keyword>
<sequence>MTENMGIGDTLGGEVGDLPSSITISKFSAARRREIEVLEKALSTSSSIKLAFQKLPKHMRRRAMSHNVKRLPRRLREIHLSQMKKSGLPPKQKRPSRKYKRRPNNLTSDYMRRQHGVAWLNTHIWHAKRFHMVRKWGFKLPLSPCDRSFRACYRATVKHCLLQDISYYSCIEISGLFNDIVSGFRRVTKPYTGLSVAAKPYISGLREGKITLFYVESEKPIGVVNFQWRPTNSKTERCQLWLWIHAAYYEESLKTLISCFNLQQMDTSSTNIKTYSSQIIQLKLLKWELSRFKLTGPLSTSILQNAFKLVNTNKINPEWFHEFVKQTDGKVIPSPDDKWQSLKNNMSPSDLSPHIILPLNIVDPRLNFPKKRTKALPFFDPSCNSDIPMENVGYDSILWSDEMRNIVRQSKISNAEVIELRRNLLVPGSDFEETGVPVPIILVQRPGKKGTNFIGYGSGWDIIIPSAWAQPLWLCLIMWGARSGGLKELNSIDFESSYQYLLYPDTAAGREEENCRSEECREKFFRLPPNKRTNYRKFGISSPFNWNWMLLLNEWSSGTEITEFFVLRDKAKLRLIQRNLADKSKTIEYPEIPGNFLIPVIIDLSNKGRCTQFAVICLPQGEDIKNEPIEPDTPDSNEKLRKKLRREHKKLLKTLRKRRIRAKNKGKVIPIDKDMLKHYSTEMRKLWIPETTLLRHSCSREVMGIVKHGDFSFLSGKSKSIGYITVGALFKLMASRYKNKVLVRNTNSRQYRIGTLDIICE</sequence>
<evidence type="ECO:0000259" key="5">
    <source>
        <dbReference type="Pfam" id="PF06978"/>
    </source>
</evidence>
<feature type="domain" description="Pop1 N-terminal" evidence="5">
    <location>
        <begin position="27"/>
        <end position="101"/>
    </location>
</feature>
<keyword evidence="9" id="KW-1185">Reference proteome</keyword>
<dbReference type="EMBL" id="OU896708">
    <property type="protein sequence ID" value="CAH1155480.1"/>
    <property type="molecule type" value="Genomic_DNA"/>
</dbReference>